<evidence type="ECO:0000259" key="12">
    <source>
        <dbReference type="PROSITE" id="PS50003"/>
    </source>
</evidence>
<feature type="compositionally biased region" description="Low complexity" evidence="10">
    <location>
        <begin position="424"/>
        <end position="439"/>
    </location>
</feature>
<gene>
    <name evidence="13" type="ORF">CHS0354_029943</name>
</gene>
<evidence type="ECO:0000256" key="2">
    <source>
        <dbReference type="ARBA" id="ARBA00004220"/>
    </source>
</evidence>
<keyword evidence="14" id="KW-1185">Reference proteome</keyword>
<dbReference type="InterPro" id="IPR011993">
    <property type="entry name" value="PH-like_dom_sf"/>
</dbReference>
<feature type="domain" description="PID" evidence="11">
    <location>
        <begin position="497"/>
        <end position="638"/>
    </location>
</feature>
<dbReference type="InterPro" id="IPR027267">
    <property type="entry name" value="AH/BAR_dom_sf"/>
</dbReference>
<accession>A0AAE0RSU5</accession>
<evidence type="ECO:0000256" key="6">
    <source>
        <dbReference type="ARBA" id="ARBA00023273"/>
    </source>
</evidence>
<comment type="subcellular location">
    <subcellularLocation>
        <location evidence="4">Cell projection</location>
        <location evidence="4">Ruffle</location>
    </subcellularLocation>
    <subcellularLocation>
        <location evidence="3">Cytoplasmic vesicle</location>
        <location evidence="3">Phagosome</location>
    </subcellularLocation>
    <subcellularLocation>
        <location evidence="2">Early endosome membrane</location>
        <topology evidence="2">Peripheral membrane protein</topology>
    </subcellularLocation>
    <subcellularLocation>
        <location evidence="1">Nucleus</location>
    </subcellularLocation>
</comment>
<dbReference type="FunFam" id="1.20.1270.60:FF:000034">
    <property type="entry name" value="DCC-interacting protein 13-alpha isoform X2"/>
    <property type="match status" value="1"/>
</dbReference>
<sequence length="727" mass="81819">MPGIERLHLEDALEDSPQTRNLLSVFERDASILKKYSGGLHNCCQRIMSAQNELCAATQALAQHLRLYDVQKFPLEAEDSVLNATLKQFASYLDDVSSIHQVLSAQFSETMMYPLNRFLQADLEEISTMFEMFQIASHEHEQAMMKYMKLSKKKDSERQRTEANEELYVMRKKFHQTSLHYYSSLNALQYKRRCFLLEPLIGFMQAERTFFHMGQDALCKSEIEDFLSNISASIQQVQTELKEETKKTVELIDSLEQQSAHMYYADPPIDMPYIPPNINLSQKAGYLYIRKQQLIGNKWDRCFFFTQGGNLMCQAKEEIAGKLIIDLNEEGVFAEPAESDDRRFTFQINSAKLKKSVGLQAENERERDEWISAINNIVRGGGFVKGGKSTQAAPEPKKKERHPSSSSASLQQSEPESGSPDSNSVTTSSAPPSITAPSASMTLETPIQFDHMIPTEANGNVKSQTGPPKRINPFDQSAIDVLNALDDALEHAVFSEQFTVRFLGSMEVKMDRGEKLVSETIRQIMAARAIQNVFKMTESRMIVTNESLRLIDPATNCIRVRFALEDISFWSAHQENNRLLGFITRNRGSSLGTFACHVFESNVPAVEICQAISTATKLAFQALMEKKAAEKIRTVKEREKNLLLANISQLEDKDEDDYDIGLSSHLPLSPDGKYLVLTAPEDDDLLPETEAIAISSQPISLPAQPAPSKSKSSQPTDEEEIDKESEA</sequence>
<evidence type="ECO:0008006" key="15">
    <source>
        <dbReference type="Google" id="ProtNLM"/>
    </source>
</evidence>
<proteinExistence type="predicted"/>
<dbReference type="Proteomes" id="UP001195483">
    <property type="component" value="Unassembled WGS sequence"/>
</dbReference>
<reference evidence="13" key="2">
    <citation type="journal article" date="2021" name="Genome Biol. Evol.">
        <title>Developing a high-quality reference genome for a parasitic bivalve with doubly uniparental inheritance (Bivalvia: Unionida).</title>
        <authorList>
            <person name="Smith C.H."/>
        </authorList>
    </citation>
    <scope>NUCLEOTIDE SEQUENCE</scope>
    <source>
        <strain evidence="13">CHS0354</strain>
        <tissue evidence="13">Mantle</tissue>
    </source>
</reference>
<dbReference type="Gene3D" id="2.30.29.30">
    <property type="entry name" value="Pleckstrin-homology domain (PH domain)/Phosphotyrosine-binding domain (PTB)"/>
    <property type="match status" value="2"/>
</dbReference>
<dbReference type="SUPFAM" id="SSF50729">
    <property type="entry name" value="PH domain-like"/>
    <property type="match status" value="2"/>
</dbReference>
<dbReference type="AlphaFoldDB" id="A0AAE0RSU5"/>
<feature type="domain" description="PH" evidence="12">
    <location>
        <begin position="280"/>
        <end position="379"/>
    </location>
</feature>
<evidence type="ECO:0000256" key="7">
    <source>
        <dbReference type="ARBA" id="ARBA00023306"/>
    </source>
</evidence>
<dbReference type="Gene3D" id="1.20.1270.60">
    <property type="entry name" value="Arfaptin homology (AH) domain/BAR domain"/>
    <property type="match status" value="1"/>
</dbReference>
<dbReference type="PANTHER" id="PTHR46415:SF2">
    <property type="entry name" value="BETA, PUTATIVE-RELATED"/>
    <property type="match status" value="1"/>
</dbReference>
<evidence type="ECO:0000256" key="1">
    <source>
        <dbReference type="ARBA" id="ARBA00004123"/>
    </source>
</evidence>
<keyword evidence="5" id="KW-0539">Nucleus</keyword>
<keyword evidence="8" id="KW-0968">Cytoplasmic vesicle</keyword>
<comment type="caution">
    <text evidence="13">The sequence shown here is derived from an EMBL/GenBank/DDBJ whole genome shotgun (WGS) entry which is preliminary data.</text>
</comment>
<dbReference type="InterPro" id="IPR047181">
    <property type="entry name" value="DP13A/B"/>
</dbReference>
<dbReference type="InterPro" id="IPR001849">
    <property type="entry name" value="PH_domain"/>
</dbReference>
<dbReference type="GO" id="GO:0023052">
    <property type="term" value="P:signaling"/>
    <property type="evidence" value="ECO:0007669"/>
    <property type="project" value="TreeGrafter"/>
</dbReference>
<protein>
    <recommendedName>
        <fullName evidence="15">DCC-interacting protein 13-alpha</fullName>
    </recommendedName>
</protein>
<dbReference type="PROSITE" id="PS50003">
    <property type="entry name" value="PH_DOMAIN"/>
    <property type="match status" value="1"/>
</dbReference>
<evidence type="ECO:0000313" key="14">
    <source>
        <dbReference type="Proteomes" id="UP001195483"/>
    </source>
</evidence>
<dbReference type="Pfam" id="PF16746">
    <property type="entry name" value="BAR_3"/>
    <property type="match status" value="1"/>
</dbReference>
<dbReference type="GO" id="GO:0031901">
    <property type="term" value="C:early endosome membrane"/>
    <property type="evidence" value="ECO:0007669"/>
    <property type="project" value="UniProtKB-SubCell"/>
</dbReference>
<evidence type="ECO:0000256" key="8">
    <source>
        <dbReference type="ARBA" id="ARBA00023329"/>
    </source>
</evidence>
<keyword evidence="9" id="KW-0175">Coiled coil</keyword>
<evidence type="ECO:0000259" key="11">
    <source>
        <dbReference type="PROSITE" id="PS01179"/>
    </source>
</evidence>
<evidence type="ECO:0000256" key="4">
    <source>
        <dbReference type="ARBA" id="ARBA00004466"/>
    </source>
</evidence>
<evidence type="ECO:0000256" key="9">
    <source>
        <dbReference type="SAM" id="Coils"/>
    </source>
</evidence>
<dbReference type="PROSITE" id="PS01179">
    <property type="entry name" value="PID"/>
    <property type="match status" value="1"/>
</dbReference>
<dbReference type="GO" id="GO:0005634">
    <property type="term" value="C:nucleus"/>
    <property type="evidence" value="ECO:0007669"/>
    <property type="project" value="UniProtKB-SubCell"/>
</dbReference>
<evidence type="ECO:0000313" key="13">
    <source>
        <dbReference type="EMBL" id="KAK3579083.1"/>
    </source>
</evidence>
<dbReference type="GO" id="GO:0045335">
    <property type="term" value="C:phagocytic vesicle"/>
    <property type="evidence" value="ECO:0007669"/>
    <property type="project" value="UniProtKB-SubCell"/>
</dbReference>
<dbReference type="InterPro" id="IPR004148">
    <property type="entry name" value="BAR_dom"/>
</dbReference>
<dbReference type="InterPro" id="IPR006020">
    <property type="entry name" value="PTB/PI_dom"/>
</dbReference>
<keyword evidence="7" id="KW-0131">Cell cycle</keyword>
<dbReference type="Pfam" id="PF00169">
    <property type="entry name" value="PH"/>
    <property type="match status" value="1"/>
</dbReference>
<feature type="compositionally biased region" description="Low complexity" evidence="10">
    <location>
        <begin position="404"/>
        <end position="417"/>
    </location>
</feature>
<feature type="compositionally biased region" description="Acidic residues" evidence="10">
    <location>
        <begin position="716"/>
        <end position="727"/>
    </location>
</feature>
<dbReference type="Pfam" id="PF00640">
    <property type="entry name" value="PID"/>
    <property type="match status" value="1"/>
</dbReference>
<organism evidence="13 14">
    <name type="scientific">Potamilus streckersoni</name>
    <dbReference type="NCBI Taxonomy" id="2493646"/>
    <lineage>
        <taxon>Eukaryota</taxon>
        <taxon>Metazoa</taxon>
        <taxon>Spiralia</taxon>
        <taxon>Lophotrochozoa</taxon>
        <taxon>Mollusca</taxon>
        <taxon>Bivalvia</taxon>
        <taxon>Autobranchia</taxon>
        <taxon>Heteroconchia</taxon>
        <taxon>Palaeoheterodonta</taxon>
        <taxon>Unionida</taxon>
        <taxon>Unionoidea</taxon>
        <taxon>Unionidae</taxon>
        <taxon>Ambleminae</taxon>
        <taxon>Lampsilini</taxon>
        <taxon>Potamilus</taxon>
    </lineage>
</organism>
<evidence type="ECO:0000256" key="3">
    <source>
        <dbReference type="ARBA" id="ARBA00004262"/>
    </source>
</evidence>
<feature type="coiled-coil region" evidence="9">
    <location>
        <begin position="227"/>
        <end position="258"/>
    </location>
</feature>
<reference evidence="13" key="1">
    <citation type="journal article" date="2021" name="Genome Biol. Evol.">
        <title>A High-Quality Reference Genome for a Parasitic Bivalve with Doubly Uniparental Inheritance (Bivalvia: Unionida).</title>
        <authorList>
            <person name="Smith C.H."/>
        </authorList>
    </citation>
    <scope>NUCLEOTIDE SEQUENCE</scope>
    <source>
        <strain evidence="13">CHS0354</strain>
    </source>
</reference>
<feature type="compositionally biased region" description="Low complexity" evidence="10">
    <location>
        <begin position="702"/>
        <end position="715"/>
    </location>
</feature>
<evidence type="ECO:0000256" key="10">
    <source>
        <dbReference type="SAM" id="MobiDB-lite"/>
    </source>
</evidence>
<dbReference type="PANTHER" id="PTHR46415">
    <property type="entry name" value="ADAPTOR PROTEIN, PHOSPHOTYROSINE INTERACTION, PH DOMAIN AND LEUCINE ZIPPER-CONTAINING 2"/>
    <property type="match status" value="1"/>
</dbReference>
<dbReference type="SUPFAM" id="SSF103657">
    <property type="entry name" value="BAR/IMD domain-like"/>
    <property type="match status" value="1"/>
</dbReference>
<dbReference type="EMBL" id="JAEAOA010001785">
    <property type="protein sequence ID" value="KAK3579083.1"/>
    <property type="molecule type" value="Genomic_DNA"/>
</dbReference>
<reference evidence="13" key="3">
    <citation type="submission" date="2023-05" db="EMBL/GenBank/DDBJ databases">
        <authorList>
            <person name="Smith C.H."/>
        </authorList>
    </citation>
    <scope>NUCLEOTIDE SEQUENCE</scope>
    <source>
        <strain evidence="13">CHS0354</strain>
        <tissue evidence="13">Mantle</tissue>
    </source>
</reference>
<name>A0AAE0RSU5_9BIVA</name>
<feature type="region of interest" description="Disordered" evidence="10">
    <location>
        <begin position="382"/>
        <end position="439"/>
    </location>
</feature>
<dbReference type="SMART" id="SM00462">
    <property type="entry name" value="PTB"/>
    <property type="match status" value="1"/>
</dbReference>
<dbReference type="SMART" id="SM00233">
    <property type="entry name" value="PH"/>
    <property type="match status" value="1"/>
</dbReference>
<dbReference type="GO" id="GO:0001726">
    <property type="term" value="C:ruffle"/>
    <property type="evidence" value="ECO:0007669"/>
    <property type="project" value="UniProtKB-SubCell"/>
</dbReference>
<feature type="region of interest" description="Disordered" evidence="10">
    <location>
        <begin position="688"/>
        <end position="727"/>
    </location>
</feature>
<keyword evidence="6" id="KW-0966">Cell projection</keyword>
<evidence type="ECO:0000256" key="5">
    <source>
        <dbReference type="ARBA" id="ARBA00023242"/>
    </source>
</evidence>